<dbReference type="CDD" id="cd04730">
    <property type="entry name" value="NPD_like"/>
    <property type="match status" value="1"/>
</dbReference>
<evidence type="ECO:0000256" key="1">
    <source>
        <dbReference type="ARBA" id="ARBA00022630"/>
    </source>
</evidence>
<reference evidence="4 5" key="1">
    <citation type="journal article" date="2016" name="Nat. Commun.">
        <title>Ectomycorrhizal ecology is imprinted in the genome of the dominant symbiotic fungus Cenococcum geophilum.</title>
        <authorList>
            <consortium name="DOE Joint Genome Institute"/>
            <person name="Peter M."/>
            <person name="Kohler A."/>
            <person name="Ohm R.A."/>
            <person name="Kuo A."/>
            <person name="Krutzmann J."/>
            <person name="Morin E."/>
            <person name="Arend M."/>
            <person name="Barry K.W."/>
            <person name="Binder M."/>
            <person name="Choi C."/>
            <person name="Clum A."/>
            <person name="Copeland A."/>
            <person name="Grisel N."/>
            <person name="Haridas S."/>
            <person name="Kipfer T."/>
            <person name="LaButti K."/>
            <person name="Lindquist E."/>
            <person name="Lipzen A."/>
            <person name="Maire R."/>
            <person name="Meier B."/>
            <person name="Mihaltcheva S."/>
            <person name="Molinier V."/>
            <person name="Murat C."/>
            <person name="Poggeler S."/>
            <person name="Quandt C.A."/>
            <person name="Sperisen C."/>
            <person name="Tritt A."/>
            <person name="Tisserant E."/>
            <person name="Crous P.W."/>
            <person name="Henrissat B."/>
            <person name="Nehls U."/>
            <person name="Egli S."/>
            <person name="Spatafora J.W."/>
            <person name="Grigoriev I.V."/>
            <person name="Martin F.M."/>
        </authorList>
    </citation>
    <scope>NUCLEOTIDE SEQUENCE [LARGE SCALE GENOMIC DNA]</scope>
    <source>
        <strain evidence="4 5">CBS 459.81</strain>
    </source>
</reference>
<sequence>MASPLQKSLPWTQSPLIISAPMGGFAGGDLASAVSNTGGLGMIGAVDDMAALRGHLTIASCKLHANNSLDCSVTLPIGVGLLPFISPLQDALAVLAEFQPAVVWLFAARDVEDYAVWATAIREVCKESGIWIQTGSVASALRIAEIASPDVLVMQGADAGGHGFEKSASIISLLPETLDALREAGFGKIPLVAAGGIADGRGVAAAMALGAEGVVLGTRFLASRECVVAPGYLDAVLRAMDGGLVTVRSKIFDELRGKSIWPRDYNGRAVAGGSWTDWAKGVKVEEVRRRHASAVQGEDAGFGVEGEARAVVWAGTGVGMVRAVEGAGDIVREVREGAVECRLRWKEPNFPVLRVSKRRQIGN</sequence>
<organism evidence="4 5">
    <name type="scientific">Lepidopterella palustris CBS 459.81</name>
    <dbReference type="NCBI Taxonomy" id="1314670"/>
    <lineage>
        <taxon>Eukaryota</taxon>
        <taxon>Fungi</taxon>
        <taxon>Dikarya</taxon>
        <taxon>Ascomycota</taxon>
        <taxon>Pezizomycotina</taxon>
        <taxon>Dothideomycetes</taxon>
        <taxon>Pleosporomycetidae</taxon>
        <taxon>Mytilinidiales</taxon>
        <taxon>Argynnaceae</taxon>
        <taxon>Lepidopterella</taxon>
    </lineage>
</organism>
<gene>
    <name evidence="4" type="ORF">K432DRAFT_418702</name>
</gene>
<evidence type="ECO:0000313" key="4">
    <source>
        <dbReference type="EMBL" id="OCK77314.1"/>
    </source>
</evidence>
<dbReference type="InterPro" id="IPR013785">
    <property type="entry name" value="Aldolase_TIM"/>
</dbReference>
<keyword evidence="1" id="KW-0285">Flavoprotein</keyword>
<name>A0A8E2JCT5_9PEZI</name>
<evidence type="ECO:0000256" key="2">
    <source>
        <dbReference type="ARBA" id="ARBA00022643"/>
    </source>
</evidence>
<dbReference type="Proteomes" id="UP000250266">
    <property type="component" value="Unassembled WGS sequence"/>
</dbReference>
<dbReference type="PANTHER" id="PTHR32332:SF34">
    <property type="entry name" value="2-NITROPROPANE DIOXYGENASE FAMILY, PUTATIVE-RELATED"/>
    <property type="match status" value="1"/>
</dbReference>
<keyword evidence="2" id="KW-0288">FMN</keyword>
<keyword evidence="3" id="KW-0560">Oxidoreductase</keyword>
<dbReference type="SUPFAM" id="SSF51412">
    <property type="entry name" value="Inosine monophosphate dehydrogenase (IMPDH)"/>
    <property type="match status" value="1"/>
</dbReference>
<accession>A0A8E2JCT5</accession>
<dbReference type="Pfam" id="PF03060">
    <property type="entry name" value="NMO"/>
    <property type="match status" value="1"/>
</dbReference>
<dbReference type="InterPro" id="IPR004136">
    <property type="entry name" value="NMO"/>
</dbReference>
<dbReference type="OrthoDB" id="2349068at2759"/>
<keyword evidence="5" id="KW-1185">Reference proteome</keyword>
<evidence type="ECO:0000313" key="5">
    <source>
        <dbReference type="Proteomes" id="UP000250266"/>
    </source>
</evidence>
<dbReference type="Gene3D" id="3.20.20.70">
    <property type="entry name" value="Aldolase class I"/>
    <property type="match status" value="1"/>
</dbReference>
<dbReference type="PANTHER" id="PTHR32332">
    <property type="entry name" value="2-NITROPROPANE DIOXYGENASE"/>
    <property type="match status" value="1"/>
</dbReference>
<dbReference type="EMBL" id="KV745137">
    <property type="protein sequence ID" value="OCK77314.1"/>
    <property type="molecule type" value="Genomic_DNA"/>
</dbReference>
<evidence type="ECO:0000256" key="3">
    <source>
        <dbReference type="ARBA" id="ARBA00023002"/>
    </source>
</evidence>
<dbReference type="AlphaFoldDB" id="A0A8E2JCT5"/>
<dbReference type="GO" id="GO:0018580">
    <property type="term" value="F:nitronate monooxygenase activity"/>
    <property type="evidence" value="ECO:0007669"/>
    <property type="project" value="InterPro"/>
</dbReference>
<proteinExistence type="predicted"/>
<protein>
    <submittedName>
        <fullName evidence="4">Inosine monophosphate dehydrogenase</fullName>
    </submittedName>
</protein>